<name>X1S1V5_9ZZZZ</name>
<evidence type="ECO:0008006" key="2">
    <source>
        <dbReference type="Google" id="ProtNLM"/>
    </source>
</evidence>
<dbReference type="EMBL" id="BARW01002243">
    <property type="protein sequence ID" value="GAI69425.1"/>
    <property type="molecule type" value="Genomic_DNA"/>
</dbReference>
<organism evidence="1">
    <name type="scientific">marine sediment metagenome</name>
    <dbReference type="NCBI Taxonomy" id="412755"/>
    <lineage>
        <taxon>unclassified sequences</taxon>
        <taxon>metagenomes</taxon>
        <taxon>ecological metagenomes</taxon>
    </lineage>
</organism>
<sequence length="54" mass="6113">PLVLKELRESLYWLKLVKRAGLIPDEDLQPLLSEAEELVKIVAKSIITAKGKEK</sequence>
<accession>X1S1V5</accession>
<protein>
    <recommendedName>
        <fullName evidence="2">Four helix bundle protein</fullName>
    </recommendedName>
</protein>
<proteinExistence type="predicted"/>
<feature type="non-terminal residue" evidence="1">
    <location>
        <position position="1"/>
    </location>
</feature>
<dbReference type="Gene3D" id="1.20.1440.60">
    <property type="entry name" value="23S rRNA-intervening sequence"/>
    <property type="match status" value="1"/>
</dbReference>
<gene>
    <name evidence="1" type="ORF">S12H4_06403</name>
</gene>
<reference evidence="1" key="1">
    <citation type="journal article" date="2014" name="Front. Microbiol.">
        <title>High frequency of phylogenetically diverse reductive dehalogenase-homologous genes in deep subseafloor sedimentary metagenomes.</title>
        <authorList>
            <person name="Kawai M."/>
            <person name="Futagami T."/>
            <person name="Toyoda A."/>
            <person name="Takaki Y."/>
            <person name="Nishi S."/>
            <person name="Hori S."/>
            <person name="Arai W."/>
            <person name="Tsubouchi T."/>
            <person name="Morono Y."/>
            <person name="Uchiyama I."/>
            <person name="Ito T."/>
            <person name="Fujiyama A."/>
            <person name="Inagaki F."/>
            <person name="Takami H."/>
        </authorList>
    </citation>
    <scope>NUCLEOTIDE SEQUENCE</scope>
    <source>
        <strain evidence="1">Expedition CK06-06</strain>
    </source>
</reference>
<dbReference type="InterPro" id="IPR036583">
    <property type="entry name" value="23S_rRNA_IVS_sf"/>
</dbReference>
<dbReference type="AlphaFoldDB" id="X1S1V5"/>
<dbReference type="SUPFAM" id="SSF158446">
    <property type="entry name" value="IVS-encoded protein-like"/>
    <property type="match status" value="1"/>
</dbReference>
<dbReference type="InterPro" id="IPR012657">
    <property type="entry name" value="23S_rRNA-intervening_sequence"/>
</dbReference>
<comment type="caution">
    <text evidence="1">The sequence shown here is derived from an EMBL/GenBank/DDBJ whole genome shotgun (WGS) entry which is preliminary data.</text>
</comment>
<dbReference type="NCBIfam" id="TIGR02436">
    <property type="entry name" value="four helix bundle protein"/>
    <property type="match status" value="1"/>
</dbReference>
<evidence type="ECO:0000313" key="1">
    <source>
        <dbReference type="EMBL" id="GAI69425.1"/>
    </source>
</evidence>